<dbReference type="NCBIfam" id="TIGR02893">
    <property type="entry name" value="spore_yabQ"/>
    <property type="match status" value="1"/>
</dbReference>
<organism evidence="2 3">
    <name type="scientific">Terrilactibacillus tamarindi</name>
    <dbReference type="NCBI Taxonomy" id="2599694"/>
    <lineage>
        <taxon>Bacteria</taxon>
        <taxon>Bacillati</taxon>
        <taxon>Bacillota</taxon>
        <taxon>Bacilli</taxon>
        <taxon>Bacillales</taxon>
        <taxon>Bacillaceae</taxon>
        <taxon>Terrilactibacillus</taxon>
    </lineage>
</organism>
<evidence type="ECO:0000313" key="2">
    <source>
        <dbReference type="EMBL" id="MTT32995.1"/>
    </source>
</evidence>
<evidence type="ECO:0000256" key="1">
    <source>
        <dbReference type="SAM" id="Phobius"/>
    </source>
</evidence>
<accession>A0A6N8CV11</accession>
<feature type="transmembrane region" description="Helical" evidence="1">
    <location>
        <begin position="37"/>
        <end position="61"/>
    </location>
</feature>
<feature type="transmembrane region" description="Helical" evidence="1">
    <location>
        <begin position="89"/>
        <end position="109"/>
    </location>
</feature>
<dbReference type="OrthoDB" id="1653819at2"/>
<feature type="transmembrane region" description="Helical" evidence="1">
    <location>
        <begin position="68"/>
        <end position="83"/>
    </location>
</feature>
<comment type="caution">
    <text evidence="2">The sequence shown here is derived from an EMBL/GenBank/DDBJ whole genome shotgun (WGS) entry which is preliminary data.</text>
</comment>
<dbReference type="AlphaFoldDB" id="A0A6N8CV11"/>
<dbReference type="Proteomes" id="UP000440978">
    <property type="component" value="Unassembled WGS sequence"/>
</dbReference>
<reference evidence="2 3" key="1">
    <citation type="submission" date="2019-11" db="EMBL/GenBank/DDBJ databases">
        <title>Terrilactibacillus tamarindus sp. nov. BCM23-1 isolated from bark of Tamarindus indica.</title>
        <authorList>
            <person name="Kingkaew E."/>
            <person name="Tanasupawat S."/>
        </authorList>
    </citation>
    <scope>NUCLEOTIDE SEQUENCE [LARGE SCALE GENOMIC DNA]</scope>
    <source>
        <strain evidence="2 3">BCM23-1</strain>
    </source>
</reference>
<evidence type="ECO:0000313" key="3">
    <source>
        <dbReference type="Proteomes" id="UP000440978"/>
    </source>
</evidence>
<keyword evidence="3" id="KW-1185">Reference proteome</keyword>
<sequence>MTLNEQFATMVAMILTGLWIGVSLTTYHRFMHPNKKWMWTTIPTDIFFWILQGLLIFYVLLKVNQGQIRFYIFLALLLGYAMYKGLFERLYAVILERFIVLVVSVCRFLKKCLTILLILPLLTLLKLVLISCKMILRLIKAILYFLFCLVFYPLKWVYRFIVPKRVRQKVNMVAKKVGTLCAKLVKVFKRTD</sequence>
<protein>
    <submittedName>
        <fullName evidence="2">Spore cortex biosynthesis protein YabQ</fullName>
    </submittedName>
</protein>
<dbReference type="InterPro" id="IPR019074">
    <property type="entry name" value="YabQ"/>
</dbReference>
<dbReference type="Pfam" id="PF09578">
    <property type="entry name" value="Spore_YabQ"/>
    <property type="match status" value="1"/>
</dbReference>
<dbReference type="RefSeq" id="WP_155220747.1">
    <property type="nucleotide sequence ID" value="NZ_WNHB01000024.1"/>
</dbReference>
<gene>
    <name evidence="2" type="primary">yabQ</name>
    <name evidence="2" type="ORF">GMB86_13360</name>
</gene>
<feature type="transmembrane region" description="Helical" evidence="1">
    <location>
        <begin position="142"/>
        <end position="162"/>
    </location>
</feature>
<proteinExistence type="predicted"/>
<dbReference type="EMBL" id="WNHB01000024">
    <property type="protein sequence ID" value="MTT32995.1"/>
    <property type="molecule type" value="Genomic_DNA"/>
</dbReference>
<name>A0A6N8CV11_9BACI</name>
<feature type="transmembrane region" description="Helical" evidence="1">
    <location>
        <begin position="116"/>
        <end position="136"/>
    </location>
</feature>
<feature type="transmembrane region" description="Helical" evidence="1">
    <location>
        <begin position="7"/>
        <end position="25"/>
    </location>
</feature>
<keyword evidence="1" id="KW-0472">Membrane</keyword>
<keyword evidence="1" id="KW-1133">Transmembrane helix</keyword>
<keyword evidence="1" id="KW-0812">Transmembrane</keyword>